<dbReference type="Proteomes" id="UP000730161">
    <property type="component" value="Unassembled WGS sequence"/>
</dbReference>
<dbReference type="Pfam" id="PF00528">
    <property type="entry name" value="BPD_transp_1"/>
    <property type="match status" value="1"/>
</dbReference>
<comment type="caution">
    <text evidence="10">The sequence shown here is derived from an EMBL/GenBank/DDBJ whole genome shotgun (WGS) entry which is preliminary data.</text>
</comment>
<keyword evidence="5" id="KW-0029">Amino-acid transport</keyword>
<name>A0A8J8B609_9EURY</name>
<dbReference type="GO" id="GO:0022857">
    <property type="term" value="F:transmembrane transporter activity"/>
    <property type="evidence" value="ECO:0007669"/>
    <property type="project" value="InterPro"/>
</dbReference>
<evidence type="ECO:0000256" key="5">
    <source>
        <dbReference type="ARBA" id="ARBA00022970"/>
    </source>
</evidence>
<proteinExistence type="inferred from homology"/>
<feature type="transmembrane region" description="Helical" evidence="8">
    <location>
        <begin position="189"/>
        <end position="208"/>
    </location>
</feature>
<feature type="domain" description="ABC transmembrane type-1" evidence="9">
    <location>
        <begin position="19"/>
        <end position="201"/>
    </location>
</feature>
<evidence type="ECO:0000256" key="7">
    <source>
        <dbReference type="ARBA" id="ARBA00023136"/>
    </source>
</evidence>
<evidence type="ECO:0000256" key="6">
    <source>
        <dbReference type="ARBA" id="ARBA00022989"/>
    </source>
</evidence>
<dbReference type="NCBIfam" id="TIGR01726">
    <property type="entry name" value="HEQRo_perm_3TM"/>
    <property type="match status" value="1"/>
</dbReference>
<evidence type="ECO:0000256" key="3">
    <source>
        <dbReference type="ARBA" id="ARBA00022475"/>
    </source>
</evidence>
<dbReference type="Gene3D" id="1.10.3720.10">
    <property type="entry name" value="MetI-like"/>
    <property type="match status" value="1"/>
</dbReference>
<dbReference type="PANTHER" id="PTHR30614:SF0">
    <property type="entry name" value="L-CYSTINE TRANSPORT SYSTEM PERMEASE PROTEIN TCYL"/>
    <property type="match status" value="1"/>
</dbReference>
<evidence type="ECO:0000313" key="11">
    <source>
        <dbReference type="Proteomes" id="UP000730161"/>
    </source>
</evidence>
<dbReference type="OrthoDB" id="60458at2157"/>
<sequence length="226" mass="25147">MSILSQAVIDSLPYLFPGIVTTLGLVLIALGIGLVMGIPMALIHVYGSRPLQYIIKTYVWIFRGLPILVLLFLFYFGIFPLLGLYISAFWIAAVVLGFRTAAYQSEIFRGAIISIHDGQMLAARSLGMSRSQAILHVILPQALRNALPGWTNEYPILLTDSSVCYAIGVAELLTRGNQIVARIHEPMTIFILIAAIFIILNYSGQWIFARIERRYRIPGYGEGDSR</sequence>
<keyword evidence="11" id="KW-1185">Reference proteome</keyword>
<dbReference type="InterPro" id="IPR010065">
    <property type="entry name" value="AA_ABC_transptr_permease_3TM"/>
</dbReference>
<evidence type="ECO:0000256" key="4">
    <source>
        <dbReference type="ARBA" id="ARBA00022692"/>
    </source>
</evidence>
<keyword evidence="6 8" id="KW-1133">Transmembrane helix</keyword>
<feature type="transmembrane region" description="Helical" evidence="8">
    <location>
        <begin position="58"/>
        <end position="78"/>
    </location>
</feature>
<dbReference type="EMBL" id="JWHL01000018">
    <property type="protein sequence ID" value="MBR1369703.1"/>
    <property type="molecule type" value="Genomic_DNA"/>
</dbReference>
<dbReference type="InterPro" id="IPR000515">
    <property type="entry name" value="MetI-like"/>
</dbReference>
<dbReference type="RefSeq" id="WP_211531448.1">
    <property type="nucleotide sequence ID" value="NZ_JWHL01000018.1"/>
</dbReference>
<evidence type="ECO:0000256" key="2">
    <source>
        <dbReference type="ARBA" id="ARBA00022448"/>
    </source>
</evidence>
<keyword evidence="7 8" id="KW-0472">Membrane</keyword>
<dbReference type="AlphaFoldDB" id="A0A8J8B609"/>
<evidence type="ECO:0000313" key="10">
    <source>
        <dbReference type="EMBL" id="MBR1369703.1"/>
    </source>
</evidence>
<comment type="subcellular location">
    <subcellularLocation>
        <location evidence="1 8">Cell membrane</location>
        <topology evidence="1 8">Multi-pass membrane protein</topology>
    </subcellularLocation>
</comment>
<keyword evidence="2 8" id="KW-0813">Transport</keyword>
<dbReference type="GO" id="GO:0006865">
    <property type="term" value="P:amino acid transport"/>
    <property type="evidence" value="ECO:0007669"/>
    <property type="project" value="UniProtKB-KW"/>
</dbReference>
<evidence type="ECO:0000256" key="8">
    <source>
        <dbReference type="RuleBase" id="RU363032"/>
    </source>
</evidence>
<reference evidence="10" key="1">
    <citation type="submission" date="2014-12" db="EMBL/GenBank/DDBJ databases">
        <authorList>
            <person name="Huang H.-H."/>
            <person name="Chen S.-C."/>
            <person name="Lai M.-C."/>
        </authorList>
    </citation>
    <scope>NUCLEOTIDE SEQUENCE</scope>
    <source>
        <strain evidence="10">K1F9705b</strain>
    </source>
</reference>
<accession>A0A8J8B609</accession>
<dbReference type="PROSITE" id="PS50928">
    <property type="entry name" value="ABC_TM1"/>
    <property type="match status" value="1"/>
</dbReference>
<comment type="similarity">
    <text evidence="8">Belongs to the binding-protein-dependent transport system permease family.</text>
</comment>
<dbReference type="SUPFAM" id="SSF161098">
    <property type="entry name" value="MetI-like"/>
    <property type="match status" value="1"/>
</dbReference>
<feature type="transmembrane region" description="Helical" evidence="8">
    <location>
        <begin position="20"/>
        <end position="46"/>
    </location>
</feature>
<keyword evidence="4 8" id="KW-0812">Transmembrane</keyword>
<evidence type="ECO:0000259" key="9">
    <source>
        <dbReference type="PROSITE" id="PS50928"/>
    </source>
</evidence>
<evidence type="ECO:0000256" key="1">
    <source>
        <dbReference type="ARBA" id="ARBA00004651"/>
    </source>
</evidence>
<organism evidence="10 11">
    <name type="scientific">Methanocalculus chunghsingensis</name>
    <dbReference type="NCBI Taxonomy" id="156457"/>
    <lineage>
        <taxon>Archaea</taxon>
        <taxon>Methanobacteriati</taxon>
        <taxon>Methanobacteriota</taxon>
        <taxon>Stenosarchaea group</taxon>
        <taxon>Methanomicrobia</taxon>
        <taxon>Methanomicrobiales</taxon>
        <taxon>Methanocalculaceae</taxon>
        <taxon>Methanocalculus</taxon>
    </lineage>
</organism>
<feature type="transmembrane region" description="Helical" evidence="8">
    <location>
        <begin position="84"/>
        <end position="102"/>
    </location>
</feature>
<dbReference type="GO" id="GO:0043190">
    <property type="term" value="C:ATP-binding cassette (ABC) transporter complex"/>
    <property type="evidence" value="ECO:0007669"/>
    <property type="project" value="InterPro"/>
</dbReference>
<dbReference type="InterPro" id="IPR043429">
    <property type="entry name" value="ArtM/GltK/GlnP/TcyL/YhdX-like"/>
</dbReference>
<dbReference type="PANTHER" id="PTHR30614">
    <property type="entry name" value="MEMBRANE COMPONENT OF AMINO ACID ABC TRANSPORTER"/>
    <property type="match status" value="1"/>
</dbReference>
<keyword evidence="3" id="KW-1003">Cell membrane</keyword>
<dbReference type="InterPro" id="IPR035906">
    <property type="entry name" value="MetI-like_sf"/>
</dbReference>
<dbReference type="CDD" id="cd06261">
    <property type="entry name" value="TM_PBP2"/>
    <property type="match status" value="1"/>
</dbReference>
<gene>
    <name evidence="10" type="ORF">RJ53_09545</name>
</gene>
<protein>
    <submittedName>
        <fullName evidence="10">Polar amino acid ABC transporter permease</fullName>
    </submittedName>
</protein>